<evidence type="ECO:0000313" key="1">
    <source>
        <dbReference type="EMBL" id="KYP46786.1"/>
    </source>
</evidence>
<keyword evidence="3" id="KW-1185">Reference proteome</keyword>
<sequence>MINKVRVDRGLGIDPTCPVCVQGTENNLHALRDCKFAAEIWSRASGDSLPRLFFEDNIHDGFMLT</sequence>
<dbReference type="AlphaFoldDB" id="A0A151RW73"/>
<dbReference type="Proteomes" id="UP000075243">
    <property type="component" value="Unassembled WGS sequence"/>
</dbReference>
<dbReference type="EMBL" id="KQ483546">
    <property type="protein sequence ID" value="KYP46786.1"/>
    <property type="molecule type" value="Genomic_DNA"/>
</dbReference>
<proteinExistence type="predicted"/>
<accession>A0A151RW73</accession>
<name>A0A151RW73_CAJCA</name>
<reference evidence="1 3" key="1">
    <citation type="journal article" date="2012" name="Nat. Biotechnol.">
        <title>Draft genome sequence of pigeonpea (Cajanus cajan), an orphan legume crop of resource-poor farmers.</title>
        <authorList>
            <person name="Varshney R.K."/>
            <person name="Chen W."/>
            <person name="Li Y."/>
            <person name="Bharti A.K."/>
            <person name="Saxena R.K."/>
            <person name="Schlueter J.A."/>
            <person name="Donoghue M.T."/>
            <person name="Azam S."/>
            <person name="Fan G."/>
            <person name="Whaley A.M."/>
            <person name="Farmer A.D."/>
            <person name="Sheridan J."/>
            <person name="Iwata A."/>
            <person name="Tuteja R."/>
            <person name="Penmetsa R.V."/>
            <person name="Wu W."/>
            <person name="Upadhyaya H.D."/>
            <person name="Yang S.P."/>
            <person name="Shah T."/>
            <person name="Saxena K.B."/>
            <person name="Michael T."/>
            <person name="McCombie W.R."/>
            <person name="Yang B."/>
            <person name="Zhang G."/>
            <person name="Yang H."/>
            <person name="Wang J."/>
            <person name="Spillane C."/>
            <person name="Cook D.R."/>
            <person name="May G.D."/>
            <person name="Xu X."/>
            <person name="Jackson S.A."/>
        </authorList>
    </citation>
    <scope>NUCLEOTIDE SEQUENCE [LARGE SCALE GENOMIC DNA]</scope>
    <source>
        <strain evidence="3">cv. Asha</strain>
    </source>
</reference>
<evidence type="ECO:0000313" key="3">
    <source>
        <dbReference type="Proteomes" id="UP000075243"/>
    </source>
</evidence>
<dbReference type="Gramene" id="C.cajan_29992.t">
    <property type="protein sequence ID" value="C.cajan_29992.t.cds1"/>
    <property type="gene ID" value="C.cajan_29992"/>
</dbReference>
<gene>
    <name evidence="1" type="ORF">KK1_031558</name>
    <name evidence="2" type="ORF">KK1_031559</name>
</gene>
<dbReference type="EMBL" id="KQ483546">
    <property type="protein sequence ID" value="KYP46787.1"/>
    <property type="molecule type" value="Genomic_DNA"/>
</dbReference>
<evidence type="ECO:0008006" key="4">
    <source>
        <dbReference type="Google" id="ProtNLM"/>
    </source>
</evidence>
<protein>
    <recommendedName>
        <fullName evidence="4">Reverse transcriptase zinc-binding domain-containing protein</fullName>
    </recommendedName>
</protein>
<evidence type="ECO:0000313" key="2">
    <source>
        <dbReference type="EMBL" id="KYP46787.1"/>
    </source>
</evidence>
<organism evidence="1 3">
    <name type="scientific">Cajanus cajan</name>
    <name type="common">Pigeon pea</name>
    <name type="synonym">Cajanus indicus</name>
    <dbReference type="NCBI Taxonomy" id="3821"/>
    <lineage>
        <taxon>Eukaryota</taxon>
        <taxon>Viridiplantae</taxon>
        <taxon>Streptophyta</taxon>
        <taxon>Embryophyta</taxon>
        <taxon>Tracheophyta</taxon>
        <taxon>Spermatophyta</taxon>
        <taxon>Magnoliopsida</taxon>
        <taxon>eudicotyledons</taxon>
        <taxon>Gunneridae</taxon>
        <taxon>Pentapetalae</taxon>
        <taxon>rosids</taxon>
        <taxon>fabids</taxon>
        <taxon>Fabales</taxon>
        <taxon>Fabaceae</taxon>
        <taxon>Papilionoideae</taxon>
        <taxon>50 kb inversion clade</taxon>
        <taxon>NPAAA clade</taxon>
        <taxon>indigoferoid/millettioid clade</taxon>
        <taxon>Phaseoleae</taxon>
        <taxon>Cajanus</taxon>
    </lineage>
</organism>
<dbReference type="Gramene" id="C.cajan_29991.t">
    <property type="protein sequence ID" value="C.cajan_29991.t.cds1"/>
    <property type="gene ID" value="C.cajan_29991"/>
</dbReference>